<dbReference type="PANTHER" id="PTHR46998">
    <property type="entry name" value="WUSCHEL-RELATED HOMEOBOX 11"/>
    <property type="match status" value="1"/>
</dbReference>
<keyword evidence="3" id="KW-0805">Transcription regulation</keyword>
<keyword evidence="5 9" id="KW-0371">Homeobox</keyword>
<evidence type="ECO:0000259" key="12">
    <source>
        <dbReference type="PROSITE" id="PS50071"/>
    </source>
</evidence>
<comment type="similarity">
    <text evidence="8">Belongs to the WUS homeobox family.</text>
</comment>
<dbReference type="GO" id="GO:0003700">
    <property type="term" value="F:DNA-binding transcription factor activity"/>
    <property type="evidence" value="ECO:0007669"/>
    <property type="project" value="InterPro"/>
</dbReference>
<gene>
    <name evidence="13" type="ORF">F3Y22_tig00112856pilonHSYRG00079</name>
</gene>
<feature type="DNA-binding region" description="Homeobox" evidence="9">
    <location>
        <begin position="20"/>
        <end position="84"/>
    </location>
</feature>
<dbReference type="SMART" id="SM00389">
    <property type="entry name" value="HOX"/>
    <property type="match status" value="1"/>
</dbReference>
<reference evidence="13" key="1">
    <citation type="submission" date="2019-09" db="EMBL/GenBank/DDBJ databases">
        <title>Draft genome information of white flower Hibiscus syriacus.</title>
        <authorList>
            <person name="Kim Y.-M."/>
        </authorList>
    </citation>
    <scope>NUCLEOTIDE SEQUENCE [LARGE SCALE GENOMIC DNA]</scope>
    <source>
        <strain evidence="13">YM2019G1</strain>
    </source>
</reference>
<comment type="subcellular location">
    <subcellularLocation>
        <location evidence="1 9 10">Nucleus</location>
    </subcellularLocation>
</comment>
<dbReference type="InterPro" id="IPR044558">
    <property type="entry name" value="WOX11-like"/>
</dbReference>
<dbReference type="EMBL" id="VEPZ02001660">
    <property type="protein sequence ID" value="KAE8664125.1"/>
    <property type="molecule type" value="Genomic_DNA"/>
</dbReference>
<dbReference type="InterPro" id="IPR001356">
    <property type="entry name" value="HD"/>
</dbReference>
<dbReference type="Gene3D" id="1.10.10.60">
    <property type="entry name" value="Homeodomain-like"/>
    <property type="match status" value="1"/>
</dbReference>
<evidence type="ECO:0000256" key="1">
    <source>
        <dbReference type="ARBA" id="ARBA00004123"/>
    </source>
</evidence>
<evidence type="ECO:0000256" key="10">
    <source>
        <dbReference type="RuleBase" id="RU000682"/>
    </source>
</evidence>
<dbReference type="PANTHER" id="PTHR46998:SF2">
    <property type="entry name" value="WUSCHEL-RELATED HOMEOBOX 11"/>
    <property type="match status" value="1"/>
</dbReference>
<evidence type="ECO:0000256" key="3">
    <source>
        <dbReference type="ARBA" id="ARBA00023015"/>
    </source>
</evidence>
<dbReference type="FunFam" id="1.10.10.60:FF:000118">
    <property type="entry name" value="WUSCHEL-related homeobox 11"/>
    <property type="match status" value="1"/>
</dbReference>
<dbReference type="AlphaFoldDB" id="A0A6A2XA27"/>
<keyword evidence="2" id="KW-0217">Developmental protein</keyword>
<dbReference type="PROSITE" id="PS50071">
    <property type="entry name" value="HOMEOBOX_2"/>
    <property type="match status" value="1"/>
</dbReference>
<keyword evidence="4 9" id="KW-0238">DNA-binding</keyword>
<evidence type="ECO:0000256" key="7">
    <source>
        <dbReference type="ARBA" id="ARBA00023242"/>
    </source>
</evidence>
<keyword evidence="6" id="KW-0804">Transcription</keyword>
<feature type="region of interest" description="Disordered" evidence="11">
    <location>
        <begin position="1"/>
        <end position="26"/>
    </location>
</feature>
<evidence type="ECO:0000256" key="2">
    <source>
        <dbReference type="ARBA" id="ARBA00022473"/>
    </source>
</evidence>
<comment type="caution">
    <text evidence="13">The sequence shown here is derived from an EMBL/GenBank/DDBJ whole genome shotgun (WGS) entry which is preliminary data.</text>
</comment>
<evidence type="ECO:0000256" key="11">
    <source>
        <dbReference type="SAM" id="MobiDB-lite"/>
    </source>
</evidence>
<protein>
    <submittedName>
        <fullName evidence="13">WUSCHEL-related homeobox 11</fullName>
    </submittedName>
</protein>
<accession>A0A6A2XA27</accession>
<dbReference type="Proteomes" id="UP000436088">
    <property type="component" value="Unassembled WGS sequence"/>
</dbReference>
<proteinExistence type="inferred from homology"/>
<dbReference type="SUPFAM" id="SSF46689">
    <property type="entry name" value="Homeodomain-like"/>
    <property type="match status" value="1"/>
</dbReference>
<evidence type="ECO:0000256" key="4">
    <source>
        <dbReference type="ARBA" id="ARBA00023125"/>
    </source>
</evidence>
<sequence length="379" mass="42650">MEDQAPDPNSPSHGSERKEPVRSRWTPKPEQILILESIFNSGMVNPPKDETVRIRKLLEKYGAVGDANVFYWFQNRRSRSRRRQRHMQATGANIAGEQRSNQSQLFDVGVGGGAIQYEHSDVSNFASFPPSFLVGSTSSYGVVSDDGMENLLSRSPPTGFQEQSSSNITSVLCPSETSNLQYQSGLHYTPMLIEGKLMIEVNPKLHPCLVSGLITVFINGVSTEVPKGPLNVKAMFGQDVVLVHSSGVPLSTNEFGFLLDSLVPGETYFLCHIAPNVIQRRSFKILQFYNSVPIIVKFSINFLCDTGNRWRNKQPIPFRFIEAWNDHSDFPNLLQNSWADDRDLHGNICDFQNKSRKWNMDVFGHIGRRRESLAPEVSE</sequence>
<organism evidence="13 14">
    <name type="scientific">Hibiscus syriacus</name>
    <name type="common">Rose of Sharon</name>
    <dbReference type="NCBI Taxonomy" id="106335"/>
    <lineage>
        <taxon>Eukaryota</taxon>
        <taxon>Viridiplantae</taxon>
        <taxon>Streptophyta</taxon>
        <taxon>Embryophyta</taxon>
        <taxon>Tracheophyta</taxon>
        <taxon>Spermatophyta</taxon>
        <taxon>Magnoliopsida</taxon>
        <taxon>eudicotyledons</taxon>
        <taxon>Gunneridae</taxon>
        <taxon>Pentapetalae</taxon>
        <taxon>rosids</taxon>
        <taxon>malvids</taxon>
        <taxon>Malvales</taxon>
        <taxon>Malvaceae</taxon>
        <taxon>Malvoideae</taxon>
        <taxon>Hibiscus</taxon>
    </lineage>
</organism>
<dbReference type="Pfam" id="PF00046">
    <property type="entry name" value="Homeodomain"/>
    <property type="match status" value="1"/>
</dbReference>
<evidence type="ECO:0000313" key="13">
    <source>
        <dbReference type="EMBL" id="KAE8664125.1"/>
    </source>
</evidence>
<dbReference type="GO" id="GO:0003677">
    <property type="term" value="F:DNA binding"/>
    <property type="evidence" value="ECO:0007669"/>
    <property type="project" value="UniProtKB-UniRule"/>
</dbReference>
<dbReference type="InterPro" id="IPR009057">
    <property type="entry name" value="Homeodomain-like_sf"/>
</dbReference>
<evidence type="ECO:0000256" key="6">
    <source>
        <dbReference type="ARBA" id="ARBA00023163"/>
    </source>
</evidence>
<evidence type="ECO:0000256" key="8">
    <source>
        <dbReference type="ARBA" id="ARBA00024040"/>
    </source>
</evidence>
<name>A0A6A2XA27_HIBSY</name>
<keyword evidence="7 9" id="KW-0539">Nucleus</keyword>
<evidence type="ECO:0000256" key="9">
    <source>
        <dbReference type="PROSITE-ProRule" id="PRU00108"/>
    </source>
</evidence>
<keyword evidence="14" id="KW-1185">Reference proteome</keyword>
<dbReference type="GO" id="GO:0048830">
    <property type="term" value="P:adventitious root development"/>
    <property type="evidence" value="ECO:0007669"/>
    <property type="project" value="InterPro"/>
</dbReference>
<feature type="domain" description="Homeobox" evidence="12">
    <location>
        <begin position="18"/>
        <end position="83"/>
    </location>
</feature>
<dbReference type="GO" id="GO:0005634">
    <property type="term" value="C:nucleus"/>
    <property type="evidence" value="ECO:0007669"/>
    <property type="project" value="UniProtKB-SubCell"/>
</dbReference>
<evidence type="ECO:0000313" key="14">
    <source>
        <dbReference type="Proteomes" id="UP000436088"/>
    </source>
</evidence>
<evidence type="ECO:0000256" key="5">
    <source>
        <dbReference type="ARBA" id="ARBA00023155"/>
    </source>
</evidence>